<feature type="region of interest" description="Disordered" evidence="14">
    <location>
        <begin position="111"/>
        <end position="139"/>
    </location>
</feature>
<keyword evidence="9" id="KW-0408">Iron</keyword>
<protein>
    <submittedName>
        <fullName evidence="17">CFEM domain-containing protein</fullName>
    </submittedName>
</protein>
<comment type="similarity">
    <text evidence="3">Belongs to the RBT5 family.</text>
</comment>
<keyword evidence="8 15" id="KW-0732">Signal</keyword>
<keyword evidence="18" id="KW-1185">Reference proteome</keyword>
<keyword evidence="10" id="KW-0472">Membrane</keyword>
<reference evidence="17 18" key="1">
    <citation type="journal article" date="2024" name="J Genomics">
        <title>Draft genome sequencing and assembly of Favolaschia claudopus CIRM-BRFM 2984 isolated from oak limbs.</title>
        <authorList>
            <person name="Navarro D."/>
            <person name="Drula E."/>
            <person name="Chaduli D."/>
            <person name="Cazenave R."/>
            <person name="Ahrendt S."/>
            <person name="Wang J."/>
            <person name="Lipzen A."/>
            <person name="Daum C."/>
            <person name="Barry K."/>
            <person name="Grigoriev I.V."/>
            <person name="Favel A."/>
            <person name="Rosso M.N."/>
            <person name="Martin F."/>
        </authorList>
    </citation>
    <scope>NUCLEOTIDE SEQUENCE [LARGE SCALE GENOMIC DNA]</scope>
    <source>
        <strain evidence="17 18">CIRM-BRFM 2984</strain>
    </source>
</reference>
<evidence type="ECO:0000256" key="3">
    <source>
        <dbReference type="ARBA" id="ARBA00010031"/>
    </source>
</evidence>
<keyword evidence="4" id="KW-1003">Cell membrane</keyword>
<evidence type="ECO:0000256" key="9">
    <source>
        <dbReference type="ARBA" id="ARBA00023004"/>
    </source>
</evidence>
<evidence type="ECO:0000256" key="8">
    <source>
        <dbReference type="ARBA" id="ARBA00022729"/>
    </source>
</evidence>
<evidence type="ECO:0000256" key="4">
    <source>
        <dbReference type="ARBA" id="ARBA00022475"/>
    </source>
</evidence>
<feature type="signal peptide" evidence="15">
    <location>
        <begin position="1"/>
        <end position="18"/>
    </location>
</feature>
<dbReference type="PANTHER" id="PTHR37928:SF2">
    <property type="entry name" value="GPI ANCHORED CFEM DOMAIN PROTEIN (AFU_ORTHOLOGUE AFUA_6G10580)"/>
    <property type="match status" value="1"/>
</dbReference>
<dbReference type="InterPro" id="IPR051735">
    <property type="entry name" value="CFEM_domain"/>
</dbReference>
<evidence type="ECO:0000256" key="6">
    <source>
        <dbReference type="ARBA" id="ARBA00022617"/>
    </source>
</evidence>
<dbReference type="GO" id="GO:0046872">
    <property type="term" value="F:metal ion binding"/>
    <property type="evidence" value="ECO:0007669"/>
    <property type="project" value="UniProtKB-KW"/>
</dbReference>
<organism evidence="17 18">
    <name type="scientific">Favolaschia claudopus</name>
    <dbReference type="NCBI Taxonomy" id="2862362"/>
    <lineage>
        <taxon>Eukaryota</taxon>
        <taxon>Fungi</taxon>
        <taxon>Dikarya</taxon>
        <taxon>Basidiomycota</taxon>
        <taxon>Agaricomycotina</taxon>
        <taxon>Agaricomycetes</taxon>
        <taxon>Agaricomycetidae</taxon>
        <taxon>Agaricales</taxon>
        <taxon>Marasmiineae</taxon>
        <taxon>Mycenaceae</taxon>
        <taxon>Favolaschia</taxon>
    </lineage>
</organism>
<dbReference type="GO" id="GO:0005576">
    <property type="term" value="C:extracellular region"/>
    <property type="evidence" value="ECO:0007669"/>
    <property type="project" value="UniProtKB-SubCell"/>
</dbReference>
<name>A0AAW0CV17_9AGAR</name>
<evidence type="ECO:0000256" key="11">
    <source>
        <dbReference type="ARBA" id="ARBA00023157"/>
    </source>
</evidence>
<sequence>MRFATALAVFSLFAATSATVAPQLGLVRRQGPACEQDCLAHPNLGNCKASDLTCLCNNNDFVQGTFDCIKAACTGTDLASAIALAAATCQSVGVTLASAAGAEFSATASLNSANPSSGSSTPNSPSASAPAPSNSNTPNGALSSSANTAFLGLAAIGAVALAL</sequence>
<accession>A0AAW0CV17</accession>
<dbReference type="PROSITE" id="PS52012">
    <property type="entry name" value="CFEM"/>
    <property type="match status" value="1"/>
</dbReference>
<evidence type="ECO:0000256" key="14">
    <source>
        <dbReference type="SAM" id="MobiDB-lite"/>
    </source>
</evidence>
<feature type="chain" id="PRO_5043575461" evidence="15">
    <location>
        <begin position="19"/>
        <end position="163"/>
    </location>
</feature>
<keyword evidence="7" id="KW-0479">Metal-binding</keyword>
<keyword evidence="13" id="KW-0449">Lipoprotein</keyword>
<evidence type="ECO:0000313" key="17">
    <source>
        <dbReference type="EMBL" id="KAK7042527.1"/>
    </source>
</evidence>
<dbReference type="InterPro" id="IPR008427">
    <property type="entry name" value="Extracellular_membr_CFEM_dom"/>
</dbReference>
<evidence type="ECO:0000256" key="2">
    <source>
        <dbReference type="ARBA" id="ARBA00004613"/>
    </source>
</evidence>
<dbReference type="PANTHER" id="PTHR37928">
    <property type="entry name" value="CFEM DOMAIN PROTEIN (AFU_ORTHOLOGUE AFUA_6G14090)"/>
    <property type="match status" value="1"/>
</dbReference>
<keyword evidence="11" id="KW-1015">Disulfide bond</keyword>
<dbReference type="GO" id="GO:0005886">
    <property type="term" value="C:plasma membrane"/>
    <property type="evidence" value="ECO:0007669"/>
    <property type="project" value="UniProtKB-SubCell"/>
</dbReference>
<comment type="subcellular location">
    <subcellularLocation>
        <location evidence="1">Cell membrane</location>
        <topology evidence="1">Lipid-anchor</topology>
        <topology evidence="1">GPI-anchor</topology>
    </subcellularLocation>
    <subcellularLocation>
        <location evidence="2">Secreted</location>
    </subcellularLocation>
</comment>
<evidence type="ECO:0000256" key="7">
    <source>
        <dbReference type="ARBA" id="ARBA00022723"/>
    </source>
</evidence>
<evidence type="ECO:0000256" key="10">
    <source>
        <dbReference type="ARBA" id="ARBA00023136"/>
    </source>
</evidence>
<evidence type="ECO:0000313" key="18">
    <source>
        <dbReference type="Proteomes" id="UP001362999"/>
    </source>
</evidence>
<feature type="domain" description="CFEM" evidence="16">
    <location>
        <begin position="5"/>
        <end position="117"/>
    </location>
</feature>
<evidence type="ECO:0000259" key="16">
    <source>
        <dbReference type="PROSITE" id="PS52012"/>
    </source>
</evidence>
<comment type="caution">
    <text evidence="17">The sequence shown here is derived from an EMBL/GenBank/DDBJ whole genome shotgun (WGS) entry which is preliminary data.</text>
</comment>
<dbReference type="Pfam" id="PF05730">
    <property type="entry name" value="CFEM"/>
    <property type="match status" value="1"/>
</dbReference>
<dbReference type="Proteomes" id="UP001362999">
    <property type="component" value="Unassembled WGS sequence"/>
</dbReference>
<gene>
    <name evidence="17" type="ORF">R3P38DRAFT_2891008</name>
</gene>
<keyword evidence="12" id="KW-0325">Glycoprotein</keyword>
<evidence type="ECO:0000256" key="13">
    <source>
        <dbReference type="ARBA" id="ARBA00023288"/>
    </source>
</evidence>
<evidence type="ECO:0000256" key="5">
    <source>
        <dbReference type="ARBA" id="ARBA00022525"/>
    </source>
</evidence>
<evidence type="ECO:0000256" key="12">
    <source>
        <dbReference type="ARBA" id="ARBA00023180"/>
    </source>
</evidence>
<dbReference type="EMBL" id="JAWWNJ010000013">
    <property type="protein sequence ID" value="KAK7042527.1"/>
    <property type="molecule type" value="Genomic_DNA"/>
</dbReference>
<proteinExistence type="inferred from homology"/>
<dbReference type="AlphaFoldDB" id="A0AAW0CV17"/>
<keyword evidence="6" id="KW-0349">Heme</keyword>
<evidence type="ECO:0000256" key="15">
    <source>
        <dbReference type="SAM" id="SignalP"/>
    </source>
</evidence>
<keyword evidence="5" id="KW-0964">Secreted</keyword>
<evidence type="ECO:0000256" key="1">
    <source>
        <dbReference type="ARBA" id="ARBA00004609"/>
    </source>
</evidence>